<keyword evidence="2" id="KW-1133">Transmembrane helix</keyword>
<evidence type="ECO:0000313" key="4">
    <source>
        <dbReference type="Proteomes" id="UP001165060"/>
    </source>
</evidence>
<comment type="caution">
    <text evidence="3">The sequence shown here is derived from an EMBL/GenBank/DDBJ whole genome shotgun (WGS) entry which is preliminary data.</text>
</comment>
<organism evidence="3 4">
    <name type="scientific">Tetraparma gracilis</name>
    <dbReference type="NCBI Taxonomy" id="2962635"/>
    <lineage>
        <taxon>Eukaryota</taxon>
        <taxon>Sar</taxon>
        <taxon>Stramenopiles</taxon>
        <taxon>Ochrophyta</taxon>
        <taxon>Bolidophyceae</taxon>
        <taxon>Parmales</taxon>
        <taxon>Triparmaceae</taxon>
        <taxon>Tetraparma</taxon>
    </lineage>
</organism>
<evidence type="ECO:0000256" key="2">
    <source>
        <dbReference type="SAM" id="Phobius"/>
    </source>
</evidence>
<name>A0ABQ6MFH1_9STRA</name>
<keyword evidence="2" id="KW-0812">Transmembrane</keyword>
<sequence length="344" mass="37983">MNQVADSDTVEAAKAAAATRFRKHSIADGAAVVLSKANSVKHLSRGQLRKLPAGKYKDLAGAFHEMVQGGTGGTRERAEEFVDDMVPSHMHFFLKDFLVEIAVDISPAMKQARWGLFFQVARAGGVQYADEISDAVVLHEQYTGGEDGTPTDLFWTMFYILLLPVAFNVIWAVVFNKRKGAKAVSLAVLVEILHLGPVVKGWKVWKGEGMGQDDVLDPYQQFITGRFVELMFEGLPELVLATTMLYTGKATTKVVIAAATPSQKAIEPVGRDAGSQAEDEPTGARVEELERQLAAKDEEMHAKDARHGREMRAKDEKLRERDEKLEAQARRIAELEKLHDLGKP</sequence>
<evidence type="ECO:0000313" key="3">
    <source>
        <dbReference type="EMBL" id="GMI25405.1"/>
    </source>
</evidence>
<evidence type="ECO:0000256" key="1">
    <source>
        <dbReference type="SAM" id="MobiDB-lite"/>
    </source>
</evidence>
<accession>A0ABQ6MFH1</accession>
<protein>
    <submittedName>
        <fullName evidence="3">Uncharacterized protein</fullName>
    </submittedName>
</protein>
<feature type="compositionally biased region" description="Basic and acidic residues" evidence="1">
    <location>
        <begin position="285"/>
        <end position="324"/>
    </location>
</feature>
<keyword evidence="2" id="KW-0472">Membrane</keyword>
<gene>
    <name evidence="3" type="ORF">TeGR_g1839</name>
</gene>
<dbReference type="EMBL" id="BRYB01001421">
    <property type="protein sequence ID" value="GMI25405.1"/>
    <property type="molecule type" value="Genomic_DNA"/>
</dbReference>
<dbReference type="Proteomes" id="UP001165060">
    <property type="component" value="Unassembled WGS sequence"/>
</dbReference>
<keyword evidence="4" id="KW-1185">Reference proteome</keyword>
<reference evidence="3 4" key="1">
    <citation type="journal article" date="2023" name="Commun. Biol.">
        <title>Genome analysis of Parmales, the sister group of diatoms, reveals the evolutionary specialization of diatoms from phago-mixotrophs to photoautotrophs.</title>
        <authorList>
            <person name="Ban H."/>
            <person name="Sato S."/>
            <person name="Yoshikawa S."/>
            <person name="Yamada K."/>
            <person name="Nakamura Y."/>
            <person name="Ichinomiya M."/>
            <person name="Sato N."/>
            <person name="Blanc-Mathieu R."/>
            <person name="Endo H."/>
            <person name="Kuwata A."/>
            <person name="Ogata H."/>
        </authorList>
    </citation>
    <scope>NUCLEOTIDE SEQUENCE [LARGE SCALE GENOMIC DNA]</scope>
</reference>
<proteinExistence type="predicted"/>
<feature type="transmembrane region" description="Helical" evidence="2">
    <location>
        <begin position="153"/>
        <end position="175"/>
    </location>
</feature>
<feature type="region of interest" description="Disordered" evidence="1">
    <location>
        <begin position="267"/>
        <end position="324"/>
    </location>
</feature>